<name>A0ABS9UTA8_9BACT</name>
<dbReference type="SMART" id="SM00530">
    <property type="entry name" value="HTH_XRE"/>
    <property type="match status" value="1"/>
</dbReference>
<dbReference type="PROSITE" id="PS50943">
    <property type="entry name" value="HTH_CROC1"/>
    <property type="match status" value="1"/>
</dbReference>
<dbReference type="PANTHER" id="PTHR40661">
    <property type="match status" value="1"/>
</dbReference>
<accession>A0ABS9UTA8</accession>
<dbReference type="InterPro" id="IPR001387">
    <property type="entry name" value="Cro/C1-type_HTH"/>
</dbReference>
<evidence type="ECO:0000313" key="6">
    <source>
        <dbReference type="Proteomes" id="UP001165488"/>
    </source>
</evidence>
<comment type="caution">
    <text evidence="5">The sequence shown here is derived from an EMBL/GenBank/DDBJ whole genome shotgun (WGS) entry which is preliminary data.</text>
</comment>
<dbReference type="Pfam" id="PF01381">
    <property type="entry name" value="HTH_3"/>
    <property type="match status" value="1"/>
</dbReference>
<dbReference type="CDD" id="cd00093">
    <property type="entry name" value="HTH_XRE"/>
    <property type="match status" value="1"/>
</dbReference>
<dbReference type="EMBL" id="JAKZGS010000018">
    <property type="protein sequence ID" value="MCH7399669.1"/>
    <property type="molecule type" value="Genomic_DNA"/>
</dbReference>
<dbReference type="Gene3D" id="1.10.260.40">
    <property type="entry name" value="lambda repressor-like DNA-binding domains"/>
    <property type="match status" value="1"/>
</dbReference>
<protein>
    <submittedName>
        <fullName evidence="5">LexA family transcriptional regulator</fullName>
    </submittedName>
</protein>
<reference evidence="5" key="1">
    <citation type="submission" date="2022-03" db="EMBL/GenBank/DDBJ databases">
        <title>De novo assembled genomes of Belliella spp. (Cyclobacteriaceae) strains.</title>
        <authorList>
            <person name="Szabo A."/>
            <person name="Korponai K."/>
            <person name="Felfoldi T."/>
        </authorList>
    </citation>
    <scope>NUCLEOTIDE SEQUENCE</scope>
    <source>
        <strain evidence="5">DSM 107340</strain>
    </source>
</reference>
<sequence length="245" mass="28130">MGFKTFINPNITTMPSLNANIKFLRKTKSLTQETLANAMGISRSKLAGYELNINPPLDTLLAFSDYFGVSVDLLIRKDLSSLSEYKLRQVLETDQFLKGKNLRILTTTVDVDGRELIEVVSQKAKASYLAGFSDPDFIEELPRFSLPFLPTDKKHRVFQLDGDSMLPIPEGAWIVCEYMDDWTVLKDGEKYVVVTEQDGVTFKIAYNQIKEKERLLLCSSNPIYKPFYVNISEVRELWKYRLVIY</sequence>
<proteinExistence type="predicted"/>
<keyword evidence="6" id="KW-1185">Reference proteome</keyword>
<dbReference type="InterPro" id="IPR036286">
    <property type="entry name" value="LexA/Signal_pep-like_sf"/>
</dbReference>
<gene>
    <name evidence="5" type="ORF">MM236_16850</name>
</gene>
<dbReference type="RefSeq" id="WP_241276164.1">
    <property type="nucleotide sequence ID" value="NZ_JAKZGS010000018.1"/>
</dbReference>
<dbReference type="InterPro" id="IPR015927">
    <property type="entry name" value="Peptidase_S24_S26A/B/C"/>
</dbReference>
<keyword evidence="2" id="KW-0238">DNA-binding</keyword>
<evidence type="ECO:0000313" key="5">
    <source>
        <dbReference type="EMBL" id="MCH7399669.1"/>
    </source>
</evidence>
<keyword evidence="3" id="KW-0804">Transcription</keyword>
<evidence type="ECO:0000259" key="4">
    <source>
        <dbReference type="PROSITE" id="PS50943"/>
    </source>
</evidence>
<organism evidence="5 6">
    <name type="scientific">Belliella calami</name>
    <dbReference type="NCBI Taxonomy" id="2923436"/>
    <lineage>
        <taxon>Bacteria</taxon>
        <taxon>Pseudomonadati</taxon>
        <taxon>Bacteroidota</taxon>
        <taxon>Cytophagia</taxon>
        <taxon>Cytophagales</taxon>
        <taxon>Cyclobacteriaceae</taxon>
        <taxon>Belliella</taxon>
    </lineage>
</organism>
<dbReference type="Pfam" id="PF00717">
    <property type="entry name" value="Peptidase_S24"/>
    <property type="match status" value="1"/>
</dbReference>
<dbReference type="CDD" id="cd06529">
    <property type="entry name" value="S24_LexA-like"/>
    <property type="match status" value="1"/>
</dbReference>
<dbReference type="SUPFAM" id="SSF51306">
    <property type="entry name" value="LexA/Signal peptidase"/>
    <property type="match status" value="1"/>
</dbReference>
<evidence type="ECO:0000256" key="3">
    <source>
        <dbReference type="ARBA" id="ARBA00023163"/>
    </source>
</evidence>
<feature type="domain" description="HTH cro/C1-type" evidence="4">
    <location>
        <begin position="21"/>
        <end position="74"/>
    </location>
</feature>
<dbReference type="InterPro" id="IPR010982">
    <property type="entry name" value="Lambda_DNA-bd_dom_sf"/>
</dbReference>
<dbReference type="InterPro" id="IPR039418">
    <property type="entry name" value="LexA-like"/>
</dbReference>
<evidence type="ECO:0000256" key="2">
    <source>
        <dbReference type="ARBA" id="ARBA00023125"/>
    </source>
</evidence>
<dbReference type="Gene3D" id="2.10.109.10">
    <property type="entry name" value="Umud Fragment, subunit A"/>
    <property type="match status" value="1"/>
</dbReference>
<dbReference type="PANTHER" id="PTHR40661:SF3">
    <property type="entry name" value="FELS-1 PROPHAGE TRANSCRIPTIONAL REGULATOR"/>
    <property type="match status" value="1"/>
</dbReference>
<dbReference type="Proteomes" id="UP001165488">
    <property type="component" value="Unassembled WGS sequence"/>
</dbReference>
<keyword evidence="1" id="KW-0805">Transcription regulation</keyword>
<evidence type="ECO:0000256" key="1">
    <source>
        <dbReference type="ARBA" id="ARBA00023015"/>
    </source>
</evidence>
<dbReference type="SUPFAM" id="SSF47413">
    <property type="entry name" value="lambda repressor-like DNA-binding domains"/>
    <property type="match status" value="1"/>
</dbReference>